<dbReference type="OrthoDB" id="6058284at2"/>
<dbReference type="AlphaFoldDB" id="A0A4R3I006"/>
<dbReference type="Proteomes" id="UP000295382">
    <property type="component" value="Unassembled WGS sequence"/>
</dbReference>
<dbReference type="InterPro" id="IPR036388">
    <property type="entry name" value="WH-like_DNA-bd_sf"/>
</dbReference>
<accession>A0A4R3I006</accession>
<dbReference type="RefSeq" id="WP_132257566.1">
    <property type="nucleotide sequence ID" value="NZ_SLZQ01000002.1"/>
</dbReference>
<proteinExistence type="predicted"/>
<name>A0A4R3I006_PAULE</name>
<evidence type="ECO:0000313" key="2">
    <source>
        <dbReference type="Proteomes" id="UP000295382"/>
    </source>
</evidence>
<evidence type="ECO:0000313" key="1">
    <source>
        <dbReference type="EMBL" id="TCS38494.1"/>
    </source>
</evidence>
<gene>
    <name evidence="1" type="ORF">EDC30_102233</name>
</gene>
<organism evidence="1 2">
    <name type="scientific">Paucimonas lemoignei</name>
    <name type="common">Pseudomonas lemoignei</name>
    <dbReference type="NCBI Taxonomy" id="29443"/>
    <lineage>
        <taxon>Bacteria</taxon>
        <taxon>Pseudomonadati</taxon>
        <taxon>Pseudomonadota</taxon>
        <taxon>Betaproteobacteria</taxon>
        <taxon>Burkholderiales</taxon>
        <taxon>Burkholderiaceae</taxon>
        <taxon>Paucimonas</taxon>
    </lineage>
</organism>
<dbReference type="Gene3D" id="1.10.10.10">
    <property type="entry name" value="Winged helix-like DNA-binding domain superfamily/Winged helix DNA-binding domain"/>
    <property type="match status" value="1"/>
</dbReference>
<comment type="caution">
    <text evidence="1">The sequence shown here is derived from an EMBL/GenBank/DDBJ whole genome shotgun (WGS) entry which is preliminary data.</text>
</comment>
<dbReference type="EMBL" id="SLZQ01000002">
    <property type="protein sequence ID" value="TCS38494.1"/>
    <property type="molecule type" value="Genomic_DNA"/>
</dbReference>
<sequence length="108" mass="11624">MSMPAHDRLLAILSRNHIGLANAISGDALAKQMGCGARTIRALVLKLRENAVAVCGRPETGYYIANTAEEVDATCKLLETHGLHQLAVAARLRKTTLPELLGQLHLNT</sequence>
<protein>
    <recommendedName>
        <fullName evidence="3">Helix-turn-helix type 11 domain-containing protein</fullName>
    </recommendedName>
</protein>
<keyword evidence="2" id="KW-1185">Reference proteome</keyword>
<evidence type="ECO:0008006" key="3">
    <source>
        <dbReference type="Google" id="ProtNLM"/>
    </source>
</evidence>
<reference evidence="1 2" key="1">
    <citation type="submission" date="2019-03" db="EMBL/GenBank/DDBJ databases">
        <title>Genomic Encyclopedia of Type Strains, Phase IV (KMG-IV): sequencing the most valuable type-strain genomes for metagenomic binning, comparative biology and taxonomic classification.</title>
        <authorList>
            <person name="Goeker M."/>
        </authorList>
    </citation>
    <scope>NUCLEOTIDE SEQUENCE [LARGE SCALE GENOMIC DNA]</scope>
    <source>
        <strain evidence="1 2">DSM 7445</strain>
    </source>
</reference>